<dbReference type="InterPro" id="IPR000515">
    <property type="entry name" value="MetI-like"/>
</dbReference>
<evidence type="ECO:0000256" key="3">
    <source>
        <dbReference type="ARBA" id="ARBA00022475"/>
    </source>
</evidence>
<feature type="transmembrane region" description="Helical" evidence="7">
    <location>
        <begin position="12"/>
        <end position="34"/>
    </location>
</feature>
<sequence length="257" mass="27318">MARLLRATLMPLAQLGLVVALIGIWAWGSVSGWLDDFSFGSPWDTGAQLSAWLQDGTLLEGAVATLQVLLIGWAIGMAVGVVVGTVLGLSSFANRVAGPYLAFFNGMPRLILYPFLAIWLGFDLTSKVTMVAMVISVPVILTVSSGFREVDADLLANVRLLGAGMPQTIRDVYGPSLAIWVVSTARVTLGYAFQAAIAAEFVGASVGLGYLTVLGQERLDVNQIWAALVAVVIIAWALDGLVSAADRRLLRWMPARG</sequence>
<dbReference type="AlphaFoldDB" id="A0A1Y2N0J9"/>
<keyword evidence="3" id="KW-1003">Cell membrane</keyword>
<dbReference type="PROSITE" id="PS50928">
    <property type="entry name" value="ABC_TM1"/>
    <property type="match status" value="1"/>
</dbReference>
<evidence type="ECO:0000256" key="2">
    <source>
        <dbReference type="ARBA" id="ARBA00022448"/>
    </source>
</evidence>
<dbReference type="PANTHER" id="PTHR30151:SF20">
    <property type="entry name" value="ABC TRANSPORTER PERMEASE PROTEIN HI_0355-RELATED"/>
    <property type="match status" value="1"/>
</dbReference>
<feature type="transmembrane region" description="Helical" evidence="7">
    <location>
        <begin position="68"/>
        <end position="89"/>
    </location>
</feature>
<feature type="domain" description="ABC transmembrane type-1" evidence="8">
    <location>
        <begin position="62"/>
        <end position="242"/>
    </location>
</feature>
<name>A0A1Y2N0J9_PSEAH</name>
<comment type="subcellular location">
    <subcellularLocation>
        <location evidence="1 7">Cell membrane</location>
        <topology evidence="1 7">Multi-pass membrane protein</topology>
    </subcellularLocation>
</comment>
<dbReference type="EMBL" id="MIGB01000011">
    <property type="protein sequence ID" value="OSY40811.1"/>
    <property type="molecule type" value="Genomic_DNA"/>
</dbReference>
<feature type="transmembrane region" description="Helical" evidence="7">
    <location>
        <begin position="128"/>
        <end position="147"/>
    </location>
</feature>
<evidence type="ECO:0000256" key="4">
    <source>
        <dbReference type="ARBA" id="ARBA00022692"/>
    </source>
</evidence>
<feature type="transmembrane region" description="Helical" evidence="7">
    <location>
        <begin position="101"/>
        <end position="122"/>
    </location>
</feature>
<dbReference type="Gene3D" id="1.10.3720.10">
    <property type="entry name" value="MetI-like"/>
    <property type="match status" value="1"/>
</dbReference>
<gene>
    <name evidence="9" type="primary">ssuC_3</name>
    <name evidence="9" type="ORF">BG845_02570</name>
</gene>
<accession>A0A1Y2N0J9</accession>
<dbReference type="InterPro" id="IPR035906">
    <property type="entry name" value="MetI-like_sf"/>
</dbReference>
<dbReference type="PANTHER" id="PTHR30151">
    <property type="entry name" value="ALKANE SULFONATE ABC TRANSPORTER-RELATED, MEMBRANE SUBUNIT"/>
    <property type="match status" value="1"/>
</dbReference>
<proteinExistence type="inferred from homology"/>
<evidence type="ECO:0000256" key="6">
    <source>
        <dbReference type="ARBA" id="ARBA00023136"/>
    </source>
</evidence>
<protein>
    <submittedName>
        <fullName evidence="9">Putative aliphatic sulfonates transport permease protein SsuC</fullName>
    </submittedName>
</protein>
<dbReference type="RefSeq" id="WP_125911464.1">
    <property type="nucleotide sequence ID" value="NZ_AP018920.1"/>
</dbReference>
<evidence type="ECO:0000259" key="8">
    <source>
        <dbReference type="PROSITE" id="PS50928"/>
    </source>
</evidence>
<evidence type="ECO:0000256" key="1">
    <source>
        <dbReference type="ARBA" id="ARBA00004651"/>
    </source>
</evidence>
<keyword evidence="4 7" id="KW-0812">Transmembrane</keyword>
<evidence type="ECO:0000256" key="7">
    <source>
        <dbReference type="RuleBase" id="RU363032"/>
    </source>
</evidence>
<dbReference type="OrthoDB" id="7274389at2"/>
<keyword evidence="2 7" id="KW-0813">Transport</keyword>
<organism evidence="9 10">
    <name type="scientific">Pseudonocardia autotrophica</name>
    <name type="common">Amycolata autotrophica</name>
    <name type="synonym">Nocardia autotrophica</name>
    <dbReference type="NCBI Taxonomy" id="2074"/>
    <lineage>
        <taxon>Bacteria</taxon>
        <taxon>Bacillati</taxon>
        <taxon>Actinomycetota</taxon>
        <taxon>Actinomycetes</taxon>
        <taxon>Pseudonocardiales</taxon>
        <taxon>Pseudonocardiaceae</taxon>
        <taxon>Pseudonocardia</taxon>
    </lineage>
</organism>
<feature type="transmembrane region" description="Helical" evidence="7">
    <location>
        <begin position="191"/>
        <end position="212"/>
    </location>
</feature>
<comment type="caution">
    <text evidence="9">The sequence shown here is derived from an EMBL/GenBank/DDBJ whole genome shotgun (WGS) entry which is preliminary data.</text>
</comment>
<keyword evidence="6 7" id="KW-0472">Membrane</keyword>
<comment type="similarity">
    <text evidence="7">Belongs to the binding-protein-dependent transport system permease family.</text>
</comment>
<keyword evidence="5 7" id="KW-1133">Transmembrane helix</keyword>
<dbReference type="SUPFAM" id="SSF161098">
    <property type="entry name" value="MetI-like"/>
    <property type="match status" value="1"/>
</dbReference>
<evidence type="ECO:0000313" key="10">
    <source>
        <dbReference type="Proteomes" id="UP000194360"/>
    </source>
</evidence>
<keyword evidence="10" id="KW-1185">Reference proteome</keyword>
<dbReference type="GO" id="GO:0055085">
    <property type="term" value="P:transmembrane transport"/>
    <property type="evidence" value="ECO:0007669"/>
    <property type="project" value="InterPro"/>
</dbReference>
<dbReference type="Pfam" id="PF00528">
    <property type="entry name" value="BPD_transp_1"/>
    <property type="match status" value="1"/>
</dbReference>
<feature type="transmembrane region" description="Helical" evidence="7">
    <location>
        <begin position="224"/>
        <end position="245"/>
    </location>
</feature>
<reference evidence="9 10" key="1">
    <citation type="submission" date="2016-09" db="EMBL/GenBank/DDBJ databases">
        <title>Pseudonocardia autotrophica DSM535, a candidate organism with high potential of specific P450 cytochromes.</title>
        <authorList>
            <person name="Grumaz C."/>
            <person name="Vainshtein Y."/>
            <person name="Kirstahler P."/>
            <person name="Sohn K."/>
        </authorList>
    </citation>
    <scope>NUCLEOTIDE SEQUENCE [LARGE SCALE GENOMIC DNA]</scope>
    <source>
        <strain evidence="9 10">DSM 535</strain>
    </source>
</reference>
<dbReference type="STRING" id="2074.BG845_02570"/>
<dbReference type="GO" id="GO:0005886">
    <property type="term" value="C:plasma membrane"/>
    <property type="evidence" value="ECO:0007669"/>
    <property type="project" value="UniProtKB-SubCell"/>
</dbReference>
<evidence type="ECO:0000313" key="9">
    <source>
        <dbReference type="EMBL" id="OSY40811.1"/>
    </source>
</evidence>
<evidence type="ECO:0000256" key="5">
    <source>
        <dbReference type="ARBA" id="ARBA00022989"/>
    </source>
</evidence>
<dbReference type="Proteomes" id="UP000194360">
    <property type="component" value="Unassembled WGS sequence"/>
</dbReference>